<name>A0A926I5R4_9FIRM</name>
<feature type="transmembrane region" description="Helical" evidence="8">
    <location>
        <begin position="329"/>
        <end position="349"/>
    </location>
</feature>
<keyword evidence="7 8" id="KW-0472">Membrane</keyword>
<dbReference type="InterPro" id="IPR024923">
    <property type="entry name" value="PG_synth_SpoVB"/>
</dbReference>
<proteinExistence type="predicted"/>
<keyword evidence="5" id="KW-0573">Peptidoglycan synthesis</keyword>
<evidence type="ECO:0000256" key="1">
    <source>
        <dbReference type="ARBA" id="ARBA00004651"/>
    </source>
</evidence>
<evidence type="ECO:0000256" key="3">
    <source>
        <dbReference type="ARBA" id="ARBA00022692"/>
    </source>
</evidence>
<gene>
    <name evidence="9" type="ORF">H8710_03630</name>
</gene>
<dbReference type="AlphaFoldDB" id="A0A926I5R4"/>
<feature type="transmembrane region" description="Helical" evidence="8">
    <location>
        <begin position="12"/>
        <end position="30"/>
    </location>
</feature>
<evidence type="ECO:0000256" key="5">
    <source>
        <dbReference type="ARBA" id="ARBA00022984"/>
    </source>
</evidence>
<feature type="transmembrane region" description="Helical" evidence="8">
    <location>
        <begin position="370"/>
        <end position="394"/>
    </location>
</feature>
<dbReference type="EMBL" id="JACRSV010000001">
    <property type="protein sequence ID" value="MBC8559155.1"/>
    <property type="molecule type" value="Genomic_DNA"/>
</dbReference>
<feature type="transmembrane region" description="Helical" evidence="8">
    <location>
        <begin position="50"/>
        <end position="73"/>
    </location>
</feature>
<protein>
    <submittedName>
        <fullName evidence="9">Polysaccharide biosynthesis protein</fullName>
    </submittedName>
</protein>
<feature type="transmembrane region" description="Helical" evidence="8">
    <location>
        <begin position="120"/>
        <end position="142"/>
    </location>
</feature>
<keyword evidence="6 8" id="KW-1133">Transmembrane helix</keyword>
<evidence type="ECO:0000313" key="10">
    <source>
        <dbReference type="Proteomes" id="UP000610760"/>
    </source>
</evidence>
<evidence type="ECO:0000256" key="2">
    <source>
        <dbReference type="ARBA" id="ARBA00022475"/>
    </source>
</evidence>
<keyword evidence="2" id="KW-1003">Cell membrane</keyword>
<dbReference type="InterPro" id="IPR050833">
    <property type="entry name" value="Poly_Biosynth_Transport"/>
</dbReference>
<reference evidence="9" key="1">
    <citation type="submission" date="2020-08" db="EMBL/GenBank/DDBJ databases">
        <title>Genome public.</title>
        <authorList>
            <person name="Liu C."/>
            <person name="Sun Q."/>
        </authorList>
    </citation>
    <scope>NUCLEOTIDE SEQUENCE</scope>
    <source>
        <strain evidence="9">NSJ-33</strain>
    </source>
</reference>
<feature type="transmembrane region" description="Helical" evidence="8">
    <location>
        <begin position="257"/>
        <end position="281"/>
    </location>
</feature>
<dbReference type="InterPro" id="IPR004268">
    <property type="entry name" value="MurJ"/>
</dbReference>
<comment type="caution">
    <text evidence="9">The sequence shown here is derived from an EMBL/GenBank/DDBJ whole genome shotgun (WGS) entry which is preliminary data.</text>
</comment>
<organism evidence="9 10">
    <name type="scientific">Fumia xinanensis</name>
    <dbReference type="NCBI Taxonomy" id="2763659"/>
    <lineage>
        <taxon>Bacteria</taxon>
        <taxon>Bacillati</taxon>
        <taxon>Bacillota</taxon>
        <taxon>Clostridia</taxon>
        <taxon>Eubacteriales</taxon>
        <taxon>Oscillospiraceae</taxon>
        <taxon>Fumia</taxon>
    </lineage>
</organism>
<dbReference type="Proteomes" id="UP000610760">
    <property type="component" value="Unassembled WGS sequence"/>
</dbReference>
<feature type="transmembrane region" description="Helical" evidence="8">
    <location>
        <begin position="470"/>
        <end position="490"/>
    </location>
</feature>
<feature type="transmembrane region" description="Helical" evidence="8">
    <location>
        <begin position="502"/>
        <end position="524"/>
    </location>
</feature>
<comment type="subcellular location">
    <subcellularLocation>
        <location evidence="1">Cell membrane</location>
        <topology evidence="1">Multi-pass membrane protein</topology>
    </subcellularLocation>
</comment>
<feature type="transmembrane region" description="Helical" evidence="8">
    <location>
        <begin position="444"/>
        <end position="464"/>
    </location>
</feature>
<accession>A0A926I5R4</accession>
<dbReference type="Pfam" id="PF03023">
    <property type="entry name" value="MurJ"/>
    <property type="match status" value="1"/>
</dbReference>
<feature type="transmembrane region" description="Helical" evidence="8">
    <location>
        <begin position="94"/>
        <end position="114"/>
    </location>
</feature>
<keyword evidence="4" id="KW-0133">Cell shape</keyword>
<dbReference type="GO" id="GO:0005886">
    <property type="term" value="C:plasma membrane"/>
    <property type="evidence" value="ECO:0007669"/>
    <property type="project" value="UniProtKB-SubCell"/>
</dbReference>
<feature type="transmembrane region" description="Helical" evidence="8">
    <location>
        <begin position="414"/>
        <end position="432"/>
    </location>
</feature>
<dbReference type="PANTHER" id="PTHR30250">
    <property type="entry name" value="PST FAMILY PREDICTED COLANIC ACID TRANSPORTER"/>
    <property type="match status" value="1"/>
</dbReference>
<evidence type="ECO:0000313" key="9">
    <source>
        <dbReference type="EMBL" id="MBC8559155.1"/>
    </source>
</evidence>
<evidence type="ECO:0000256" key="4">
    <source>
        <dbReference type="ARBA" id="ARBA00022960"/>
    </source>
</evidence>
<dbReference type="GO" id="GO:0008360">
    <property type="term" value="P:regulation of cell shape"/>
    <property type="evidence" value="ECO:0007669"/>
    <property type="project" value="UniProtKB-KW"/>
</dbReference>
<feature type="transmembrane region" description="Helical" evidence="8">
    <location>
        <begin position="205"/>
        <end position="231"/>
    </location>
</feature>
<keyword evidence="10" id="KW-1185">Reference proteome</keyword>
<evidence type="ECO:0000256" key="8">
    <source>
        <dbReference type="SAM" id="Phobius"/>
    </source>
</evidence>
<dbReference type="Pfam" id="PF01943">
    <property type="entry name" value="Polysacc_synt"/>
    <property type="match status" value="1"/>
</dbReference>
<dbReference type="CDD" id="cd13124">
    <property type="entry name" value="MATE_SpoVB_like"/>
    <property type="match status" value="1"/>
</dbReference>
<dbReference type="GO" id="GO:0009252">
    <property type="term" value="P:peptidoglycan biosynthetic process"/>
    <property type="evidence" value="ECO:0007669"/>
    <property type="project" value="UniProtKB-KW"/>
</dbReference>
<dbReference type="RefSeq" id="WP_249294040.1">
    <property type="nucleotide sequence ID" value="NZ_JACRSV010000001.1"/>
</dbReference>
<dbReference type="PANTHER" id="PTHR30250:SF21">
    <property type="entry name" value="LIPID II FLIPPASE MURJ"/>
    <property type="match status" value="1"/>
</dbReference>
<evidence type="ECO:0000256" key="6">
    <source>
        <dbReference type="ARBA" id="ARBA00022989"/>
    </source>
</evidence>
<dbReference type="PIRSF" id="PIRSF038958">
    <property type="entry name" value="PG_synth_SpoVB"/>
    <property type="match status" value="1"/>
</dbReference>
<sequence length="580" mass="62129">MQKGKGQSLLQGASILAAAMIIVKLIGAIFKIPLGNILDGDGMGYFSTAYSVFTMIFAFSTAGLPAAIAKMVAEQSVHDRYRDIRKIHSISVRLFFFMGLIGFILMVAFSWLYVKMADNQNAWLSVIAISPAIFFGCVMSAYRGYYEGLRNMTPTAVSQIVEVVAKLIFGLALSIIALKVGMAQFEAGGAVFGKVVANEAQARAAIMPVASAGAIFGVTLSTFVGTAFLLIRHKMRGDDITKEDLKYSPKPMRTRVLIVRLLKIAIPISLGSIVMNVAQLIDTLTIINRLGAGFAQNYTGMMAVFGENLKVGTTAAEAANFIFGSYSGYALSIFNLVPAFTGIFGKSALPNVTAAWEAKNMRSVKINIESVIRMTSLIAVPASFGIFFLANPILNLLYPAKHAEVAIASGVLSWQGLSLIFLGLTVPLFAVLQGLGRADLPPKFMLVGAALKFLVNWFTISTPALNVKGAALGTAACYVSILVLCLINLKKITGIPFHFIRLGLKPIAAGLLCGIAGKVCYDLLAKVMDGNLKTLIAIAAAGFVYLLMLLILRAISKDDVLMLPKGEKFAKLLAKYKLLG</sequence>
<feature type="transmembrane region" description="Helical" evidence="8">
    <location>
        <begin position="163"/>
        <end position="185"/>
    </location>
</feature>
<feature type="transmembrane region" description="Helical" evidence="8">
    <location>
        <begin position="536"/>
        <end position="555"/>
    </location>
</feature>
<dbReference type="InterPro" id="IPR002797">
    <property type="entry name" value="Polysacc_synth"/>
</dbReference>
<evidence type="ECO:0000256" key="7">
    <source>
        <dbReference type="ARBA" id="ARBA00023136"/>
    </source>
</evidence>
<keyword evidence="3 8" id="KW-0812">Transmembrane</keyword>